<evidence type="ECO:0000313" key="8">
    <source>
        <dbReference type="Proteomes" id="UP000012672"/>
    </source>
</evidence>
<keyword evidence="6" id="KW-0119">Carbohydrate metabolism</keyword>
<dbReference type="InterPro" id="IPR011013">
    <property type="entry name" value="Gal_mutarotase_sf_dom"/>
</dbReference>
<sequence>MRTSFGKTSEGAEVEMVFLEKGDLSCGILTYGGVLQNLYVPDSSGFDVDVVLGYENVIDYETRSGRMGAIIGRFANRIAEGRFELDGKTYELSRNRGPDHIHGGNKGFDKRIWNIEGSSESSVTLSLQSADGEEGYPGNMDVRVKYTLGDSGLTMDYLAHSDRDTVCNLTNHSYFNLNGHGNGTVEDHHVMINSDRHTVFGGRSLPTGEIASVEGTPLDLREPRAIGTRMRRYGGFDNNYLLDDIMAAKVKGPKTGIEMDVVTDCPAIQFYTANGLKEMEGKDGARYGKWSGLCLETQYCPDSPNHPEFPSAVLRKGDEYRHRTSYIFNLE</sequence>
<dbReference type="InterPro" id="IPR018052">
    <property type="entry name" value="Ald1_epimerase_CS"/>
</dbReference>
<evidence type="ECO:0000256" key="6">
    <source>
        <dbReference type="ARBA" id="ARBA00023277"/>
    </source>
</evidence>
<evidence type="ECO:0000256" key="4">
    <source>
        <dbReference type="ARBA" id="ARBA00013185"/>
    </source>
</evidence>
<evidence type="ECO:0000313" key="7">
    <source>
        <dbReference type="EMBL" id="AGI85289.1"/>
    </source>
</evidence>
<dbReference type="AlphaFoldDB" id="M9SBY4"/>
<comment type="catalytic activity">
    <reaction evidence="1">
        <text>alpha-D-glucose = beta-D-glucose</text>
        <dbReference type="Rhea" id="RHEA:10264"/>
        <dbReference type="ChEBI" id="CHEBI:15903"/>
        <dbReference type="ChEBI" id="CHEBI:17925"/>
        <dbReference type="EC" id="5.1.3.3"/>
    </reaction>
</comment>
<dbReference type="InterPro" id="IPR047215">
    <property type="entry name" value="Galactose_mutarotase-like"/>
</dbReference>
<dbReference type="UniPathway" id="UPA00242"/>
<dbReference type="OrthoDB" id="379258at2157"/>
<dbReference type="CDD" id="cd09019">
    <property type="entry name" value="galactose_mutarotase_like"/>
    <property type="match status" value="1"/>
</dbReference>
<dbReference type="PANTHER" id="PTHR10091:SF0">
    <property type="entry name" value="GALACTOSE MUTAROTASE"/>
    <property type="match status" value="1"/>
</dbReference>
<dbReference type="PROSITE" id="PS00545">
    <property type="entry name" value="ALDOSE_1_EPIMERASE"/>
    <property type="match status" value="1"/>
</dbReference>
<dbReference type="RefSeq" id="WP_015504437.1">
    <property type="nucleotide sequence ID" value="NC_020913.1"/>
</dbReference>
<proteinExistence type="inferred from homology"/>
<dbReference type="GO" id="GO:0004034">
    <property type="term" value="F:aldose 1-epimerase activity"/>
    <property type="evidence" value="ECO:0007669"/>
    <property type="project" value="UniProtKB-EC"/>
</dbReference>
<dbReference type="GeneID" id="41321340"/>
<evidence type="ECO:0000256" key="1">
    <source>
        <dbReference type="ARBA" id="ARBA00001614"/>
    </source>
</evidence>
<name>M9SBY4_METAX</name>
<evidence type="ECO:0000256" key="2">
    <source>
        <dbReference type="ARBA" id="ARBA00005028"/>
    </source>
</evidence>
<evidence type="ECO:0000256" key="5">
    <source>
        <dbReference type="ARBA" id="ARBA00023235"/>
    </source>
</evidence>
<dbReference type="KEGG" id="max:MMALV_05480"/>
<reference evidence="7 8" key="1">
    <citation type="journal article" date="2012" name="J. Bacteriol.">
        <title>Genome sequence of 'Candidatus Methanomethylophilus alvus' Mx1201, a methanogenic archaeon from the human gut belonging to a seventh order of methanogens.</title>
        <authorList>
            <person name="Borrel G."/>
            <person name="Harris H.M."/>
            <person name="Tottey W."/>
            <person name="Mihajlovski A."/>
            <person name="Parisot N."/>
            <person name="Peyretaillade E."/>
            <person name="Peyret P."/>
            <person name="Gribaldo S."/>
            <person name="O'Toole P.W."/>
            <person name="Brugere J.F."/>
        </authorList>
    </citation>
    <scope>NUCLEOTIDE SEQUENCE [LARGE SCALE GENOMIC DNA]</scope>
    <source>
        <strain evidence="7 8">Mx1201</strain>
    </source>
</reference>
<dbReference type="GO" id="GO:0006006">
    <property type="term" value="P:glucose metabolic process"/>
    <property type="evidence" value="ECO:0007669"/>
    <property type="project" value="TreeGrafter"/>
</dbReference>
<dbReference type="GO" id="GO:0033499">
    <property type="term" value="P:galactose catabolic process via UDP-galactose, Leloir pathway"/>
    <property type="evidence" value="ECO:0007669"/>
    <property type="project" value="TreeGrafter"/>
</dbReference>
<dbReference type="GO" id="GO:0030246">
    <property type="term" value="F:carbohydrate binding"/>
    <property type="evidence" value="ECO:0007669"/>
    <property type="project" value="InterPro"/>
</dbReference>
<comment type="pathway">
    <text evidence="2">Carbohydrate metabolism; hexose metabolism.</text>
</comment>
<comment type="similarity">
    <text evidence="3">Belongs to the aldose epimerase family.</text>
</comment>
<gene>
    <name evidence="7" type="ORF">MMALV_05480</name>
</gene>
<dbReference type="HOGENOM" id="CLU_031753_2_0_2"/>
<dbReference type="NCBIfam" id="NF008277">
    <property type="entry name" value="PRK11055.1"/>
    <property type="match status" value="1"/>
</dbReference>
<dbReference type="SUPFAM" id="SSF74650">
    <property type="entry name" value="Galactose mutarotase-like"/>
    <property type="match status" value="1"/>
</dbReference>
<dbReference type="Proteomes" id="UP000012672">
    <property type="component" value="Chromosome"/>
</dbReference>
<dbReference type="EC" id="5.1.3.3" evidence="4"/>
<dbReference type="PANTHER" id="PTHR10091">
    <property type="entry name" value="ALDOSE-1-EPIMERASE"/>
    <property type="match status" value="1"/>
</dbReference>
<dbReference type="Pfam" id="PF01263">
    <property type="entry name" value="Aldose_epim"/>
    <property type="match status" value="1"/>
</dbReference>
<dbReference type="EMBL" id="CP004049">
    <property type="protein sequence ID" value="AGI85289.1"/>
    <property type="molecule type" value="Genomic_DNA"/>
</dbReference>
<protein>
    <recommendedName>
        <fullName evidence="4">aldose 1-epimerase</fullName>
        <ecNumber evidence="4">5.1.3.3</ecNumber>
    </recommendedName>
</protein>
<evidence type="ECO:0000256" key="3">
    <source>
        <dbReference type="ARBA" id="ARBA00006206"/>
    </source>
</evidence>
<dbReference type="InterPro" id="IPR014718">
    <property type="entry name" value="GH-type_carb-bd"/>
</dbReference>
<organism evidence="7 8">
    <name type="scientific">Methanomethylophilus alvi (strain Mx1201)</name>
    <dbReference type="NCBI Taxonomy" id="1236689"/>
    <lineage>
        <taxon>Archaea</taxon>
        <taxon>Methanobacteriati</taxon>
        <taxon>Thermoplasmatota</taxon>
        <taxon>Thermoplasmata</taxon>
        <taxon>Methanomassiliicoccales</taxon>
        <taxon>Methanomethylophilaceae</taxon>
        <taxon>Methanomethylophilus</taxon>
    </lineage>
</organism>
<dbReference type="PIRSF" id="PIRSF005096">
    <property type="entry name" value="GALM"/>
    <property type="match status" value="1"/>
</dbReference>
<dbReference type="InterPro" id="IPR015443">
    <property type="entry name" value="Aldose_1-epimerase"/>
</dbReference>
<dbReference type="eggNOG" id="arCOG05361">
    <property type="taxonomic scope" value="Archaea"/>
</dbReference>
<keyword evidence="8" id="KW-1185">Reference proteome</keyword>
<dbReference type="InParanoid" id="M9SBY4"/>
<dbReference type="InterPro" id="IPR008183">
    <property type="entry name" value="Aldose_1/G6P_1-epimerase"/>
</dbReference>
<accession>M9SBY4</accession>
<keyword evidence="5 7" id="KW-0413">Isomerase</keyword>
<dbReference type="STRING" id="1236689.MMALV_05480"/>
<dbReference type="Gene3D" id="2.70.98.10">
    <property type="match status" value="1"/>
</dbReference>